<proteinExistence type="predicted"/>
<reference evidence="1" key="2">
    <citation type="submission" date="2020-07" db="EMBL/GenBank/DDBJ databases">
        <authorList>
            <person name="Pettersson B.M.F."/>
            <person name="Behra P.R.K."/>
            <person name="Ramesh M."/>
            <person name="Das S."/>
            <person name="Dasgupta S."/>
            <person name="Kirsebom L.A."/>
        </authorList>
    </citation>
    <scope>NUCLEOTIDE SEQUENCE</scope>
    <source>
        <strain evidence="1">CCUG 55640</strain>
    </source>
</reference>
<organism evidence="1 4">
    <name type="scientific">Mycobacterium alsense</name>
    <dbReference type="NCBI Taxonomy" id="324058"/>
    <lineage>
        <taxon>Bacteria</taxon>
        <taxon>Bacillati</taxon>
        <taxon>Actinomycetota</taxon>
        <taxon>Actinomycetes</taxon>
        <taxon>Mycobacteriales</taxon>
        <taxon>Mycobacteriaceae</taxon>
        <taxon>Mycobacterium</taxon>
    </lineage>
</organism>
<accession>A0AA42BX90</accession>
<comment type="caution">
    <text evidence="1">The sequence shown here is derived from an EMBL/GenBank/DDBJ whole genome shotgun (WGS) entry which is preliminary data.</text>
</comment>
<dbReference type="AlphaFoldDB" id="A0AA42BX90"/>
<evidence type="ECO:0000313" key="3">
    <source>
        <dbReference type="Proteomes" id="UP000192319"/>
    </source>
</evidence>
<reference evidence="2 3" key="1">
    <citation type="submission" date="2017-02" db="EMBL/GenBank/DDBJ databases">
        <title>The new phylogeny of genus Mycobacterium.</title>
        <authorList>
            <person name="Tortoli E."/>
            <person name="Trovato A."/>
            <person name="Cirillo D.M."/>
        </authorList>
    </citation>
    <scope>NUCLEOTIDE SEQUENCE [LARGE SCALE GENOMIC DNA]</scope>
    <source>
        <strain evidence="2 3">DSM 45230</strain>
    </source>
</reference>
<keyword evidence="3" id="KW-1185">Reference proteome</keyword>
<evidence type="ECO:0000313" key="4">
    <source>
        <dbReference type="Proteomes" id="UP001141650"/>
    </source>
</evidence>
<name>A0AA42BX90_9MYCO</name>
<protein>
    <submittedName>
        <fullName evidence="1">Uncharacterized protein</fullName>
    </submittedName>
</protein>
<gene>
    <name evidence="2" type="ORF">BST11_21070</name>
    <name evidence="1" type="ORF">H7K38_04700</name>
</gene>
<evidence type="ECO:0000313" key="1">
    <source>
        <dbReference type="EMBL" id="MCV7377951.1"/>
    </source>
</evidence>
<dbReference type="Proteomes" id="UP001141650">
    <property type="component" value="Unassembled WGS sequence"/>
</dbReference>
<dbReference type="EMBL" id="JACKVH010000011">
    <property type="protein sequence ID" value="MCV7377951.1"/>
    <property type="molecule type" value="Genomic_DNA"/>
</dbReference>
<dbReference type="EMBL" id="MVHD01000046">
    <property type="protein sequence ID" value="OQZ88817.1"/>
    <property type="molecule type" value="Genomic_DNA"/>
</dbReference>
<reference evidence="1" key="3">
    <citation type="journal article" date="2022" name="BMC Genomics">
        <title>Comparative genome analysis of mycobacteria focusing on tRNA and non-coding RNA.</title>
        <authorList>
            <person name="Behra P.R.K."/>
            <person name="Pettersson B.M.F."/>
            <person name="Ramesh M."/>
            <person name="Das S."/>
            <person name="Dasgupta S."/>
            <person name="Kirsebom L.A."/>
        </authorList>
    </citation>
    <scope>NUCLEOTIDE SEQUENCE</scope>
    <source>
        <strain evidence="1">CCUG 55640</strain>
    </source>
</reference>
<evidence type="ECO:0000313" key="2">
    <source>
        <dbReference type="EMBL" id="OQZ88817.1"/>
    </source>
</evidence>
<dbReference type="Proteomes" id="UP000192319">
    <property type="component" value="Unassembled WGS sequence"/>
</dbReference>
<sequence length="86" mass="9318">MSLYLNPGGSPRGRVALICHYVEGRGIEVTYWPSSDEARQALAELTPCGPRCIDVHTVVNIDPTRRHEIISGTTAPKSAFSIRPAG</sequence>
<dbReference type="RefSeq" id="WP_083139938.1">
    <property type="nucleotide sequence ID" value="NZ_JACKVH010000011.1"/>
</dbReference>